<gene>
    <name evidence="2" type="ORF">O4213_16115</name>
</gene>
<dbReference type="InterPro" id="IPR049790">
    <property type="entry name" value="Rv3655c/TadE"/>
</dbReference>
<dbReference type="EMBL" id="JAPWIE010000004">
    <property type="protein sequence ID" value="MCZ4551518.1"/>
    <property type="molecule type" value="Genomic_DNA"/>
</dbReference>
<dbReference type="NCBIfam" id="NF041390">
    <property type="entry name" value="TadE_Rv3655c"/>
    <property type="match status" value="1"/>
</dbReference>
<keyword evidence="1" id="KW-1133">Transmembrane helix</keyword>
<protein>
    <submittedName>
        <fullName evidence="2">TadE family type IV pilus minor pilin</fullName>
    </submittedName>
</protein>
<dbReference type="Proteomes" id="UP001067235">
    <property type="component" value="Unassembled WGS sequence"/>
</dbReference>
<keyword evidence="1" id="KW-0812">Transmembrane</keyword>
<dbReference type="RefSeq" id="WP_301572361.1">
    <property type="nucleotide sequence ID" value="NZ_JAPWIE010000004.1"/>
</dbReference>
<name>A0ABT4MWX0_GORRU</name>
<evidence type="ECO:0000256" key="1">
    <source>
        <dbReference type="SAM" id="Phobius"/>
    </source>
</evidence>
<accession>A0ABT4MWX0</accession>
<keyword evidence="1" id="KW-0472">Membrane</keyword>
<organism evidence="2 3">
    <name type="scientific">Gordonia rubripertincta</name>
    <name type="common">Rhodococcus corallinus</name>
    <dbReference type="NCBI Taxonomy" id="36822"/>
    <lineage>
        <taxon>Bacteria</taxon>
        <taxon>Bacillati</taxon>
        <taxon>Actinomycetota</taxon>
        <taxon>Actinomycetes</taxon>
        <taxon>Mycobacteriales</taxon>
        <taxon>Gordoniaceae</taxon>
        <taxon>Gordonia</taxon>
    </lineage>
</organism>
<sequence>MVRRVRRRLPADERGMVTVEAAIALASIVVMVVIGVVAVAAVAAHVRCIDAAREAARIAAQGDSVRAEQVAREVGPDGASVSIRTEGELIVARVRVDVPLLPGVEVGARAVAAVEPGGDE</sequence>
<evidence type="ECO:0000313" key="2">
    <source>
        <dbReference type="EMBL" id="MCZ4551518.1"/>
    </source>
</evidence>
<proteinExistence type="predicted"/>
<evidence type="ECO:0000313" key="3">
    <source>
        <dbReference type="Proteomes" id="UP001067235"/>
    </source>
</evidence>
<keyword evidence="3" id="KW-1185">Reference proteome</keyword>
<feature type="transmembrane region" description="Helical" evidence="1">
    <location>
        <begin position="21"/>
        <end position="44"/>
    </location>
</feature>
<reference evidence="2" key="1">
    <citation type="submission" date="2022-12" db="EMBL/GenBank/DDBJ databases">
        <authorList>
            <person name="Krivoruchko A.V."/>
            <person name="Elkin A."/>
        </authorList>
    </citation>
    <scope>NUCLEOTIDE SEQUENCE</scope>
    <source>
        <strain evidence="2">IEGM 1388</strain>
    </source>
</reference>
<comment type="caution">
    <text evidence="2">The sequence shown here is derived from an EMBL/GenBank/DDBJ whole genome shotgun (WGS) entry which is preliminary data.</text>
</comment>